<evidence type="ECO:0000313" key="9">
    <source>
        <dbReference type="Proteomes" id="UP000305165"/>
    </source>
</evidence>
<dbReference type="AlphaFoldDB" id="A0A4T2GN18"/>
<evidence type="ECO:0000256" key="3">
    <source>
        <dbReference type="ARBA" id="ARBA00022692"/>
    </source>
</evidence>
<gene>
    <name evidence="8" type="ORF">FAJ39_04700</name>
</gene>
<proteinExistence type="inferred from homology"/>
<feature type="transmembrane region" description="Helical" evidence="6">
    <location>
        <begin position="36"/>
        <end position="59"/>
    </location>
</feature>
<keyword evidence="4 6" id="KW-1133">Transmembrane helix</keyword>
<accession>A0A4T2GN18</accession>
<protein>
    <submittedName>
        <fullName evidence="8">GtrA family protein</fullName>
    </submittedName>
</protein>
<sequence length="144" mass="16611">MKKLFYQLIHNEVILYLIAGVAATLVYMVTRMGLFLVIPSILLVTLLANAVAILFAFWTNDRFVFKQDREGWPQRLVKFVSARILTLVLDMFLAYLLVQAYPQWIGQFVNNDISLVNAIATLFSQVLVIVLNYFLSKLFIFTKK</sequence>
<dbReference type="Pfam" id="PF04138">
    <property type="entry name" value="GtrA_DPMS_TM"/>
    <property type="match status" value="1"/>
</dbReference>
<evidence type="ECO:0000256" key="5">
    <source>
        <dbReference type="ARBA" id="ARBA00023136"/>
    </source>
</evidence>
<dbReference type="PANTHER" id="PTHR38459:SF5">
    <property type="entry name" value="CELL WALL TEICHOIC ACID GLYCOSYLATION PROTEIN GTCA"/>
    <property type="match status" value="1"/>
</dbReference>
<dbReference type="GO" id="GO:0000271">
    <property type="term" value="P:polysaccharide biosynthetic process"/>
    <property type="evidence" value="ECO:0007669"/>
    <property type="project" value="InterPro"/>
</dbReference>
<comment type="similarity">
    <text evidence="2">Belongs to the GtrA family.</text>
</comment>
<evidence type="ECO:0000259" key="7">
    <source>
        <dbReference type="Pfam" id="PF04138"/>
    </source>
</evidence>
<evidence type="ECO:0000256" key="2">
    <source>
        <dbReference type="ARBA" id="ARBA00009399"/>
    </source>
</evidence>
<name>A0A4T2GN18_STRSU</name>
<organism evidence="8 9">
    <name type="scientific">Streptococcus suis</name>
    <dbReference type="NCBI Taxonomy" id="1307"/>
    <lineage>
        <taxon>Bacteria</taxon>
        <taxon>Bacillati</taxon>
        <taxon>Bacillota</taxon>
        <taxon>Bacilli</taxon>
        <taxon>Lactobacillales</taxon>
        <taxon>Streptococcaceae</taxon>
        <taxon>Streptococcus</taxon>
    </lineage>
</organism>
<reference evidence="8 9" key="1">
    <citation type="submission" date="2019-04" db="EMBL/GenBank/DDBJ databases">
        <title>Genome analysis of Streptococcus suis strain WUSS424.</title>
        <authorList>
            <person name="Chen H."/>
            <person name="Gao X."/>
            <person name="Wu Z."/>
        </authorList>
    </citation>
    <scope>NUCLEOTIDE SEQUENCE [LARGE SCALE GENOMIC DNA]</scope>
    <source>
        <strain evidence="8 9">WUSS424</strain>
    </source>
</reference>
<evidence type="ECO:0000256" key="1">
    <source>
        <dbReference type="ARBA" id="ARBA00004141"/>
    </source>
</evidence>
<comment type="caution">
    <text evidence="8">The sequence shown here is derived from an EMBL/GenBank/DDBJ whole genome shotgun (WGS) entry which is preliminary data.</text>
</comment>
<dbReference type="EMBL" id="SSXO01000002">
    <property type="protein sequence ID" value="TII00368.1"/>
    <property type="molecule type" value="Genomic_DNA"/>
</dbReference>
<feature type="transmembrane region" description="Helical" evidence="6">
    <location>
        <begin position="113"/>
        <end position="135"/>
    </location>
</feature>
<keyword evidence="3 6" id="KW-0812">Transmembrane</keyword>
<dbReference type="InterPro" id="IPR051401">
    <property type="entry name" value="GtrA_CellWall_Glycosyl"/>
</dbReference>
<evidence type="ECO:0000256" key="4">
    <source>
        <dbReference type="ARBA" id="ARBA00022989"/>
    </source>
</evidence>
<comment type="subcellular location">
    <subcellularLocation>
        <location evidence="1">Membrane</location>
        <topology evidence="1">Multi-pass membrane protein</topology>
    </subcellularLocation>
</comment>
<keyword evidence="5 6" id="KW-0472">Membrane</keyword>
<evidence type="ECO:0000313" key="8">
    <source>
        <dbReference type="EMBL" id="TII00368.1"/>
    </source>
</evidence>
<dbReference type="OrthoDB" id="361483at2"/>
<feature type="transmembrane region" description="Helical" evidence="6">
    <location>
        <begin position="80"/>
        <end position="101"/>
    </location>
</feature>
<dbReference type="InterPro" id="IPR007267">
    <property type="entry name" value="GtrA_DPMS_TM"/>
</dbReference>
<dbReference type="PANTHER" id="PTHR38459">
    <property type="entry name" value="PROPHAGE BACTOPRENOL-LINKED GLUCOSE TRANSLOCASE HOMOLOG"/>
    <property type="match status" value="1"/>
</dbReference>
<feature type="domain" description="GtrA/DPMS transmembrane" evidence="7">
    <location>
        <begin position="16"/>
        <end position="141"/>
    </location>
</feature>
<dbReference type="Proteomes" id="UP000305165">
    <property type="component" value="Unassembled WGS sequence"/>
</dbReference>
<feature type="transmembrane region" description="Helical" evidence="6">
    <location>
        <begin position="12"/>
        <end position="30"/>
    </location>
</feature>
<dbReference type="GO" id="GO:0005886">
    <property type="term" value="C:plasma membrane"/>
    <property type="evidence" value="ECO:0007669"/>
    <property type="project" value="TreeGrafter"/>
</dbReference>
<evidence type="ECO:0000256" key="6">
    <source>
        <dbReference type="SAM" id="Phobius"/>
    </source>
</evidence>